<feature type="transmembrane region" description="Helical" evidence="7">
    <location>
        <begin position="111"/>
        <end position="131"/>
    </location>
</feature>
<evidence type="ECO:0000256" key="4">
    <source>
        <dbReference type="ARBA" id="ARBA00022692"/>
    </source>
</evidence>
<feature type="transmembrane region" description="Helical" evidence="7">
    <location>
        <begin position="137"/>
        <end position="158"/>
    </location>
</feature>
<reference evidence="9 10" key="1">
    <citation type="submission" date="2018-06" db="EMBL/GenBank/DDBJ databases">
        <title>NTM in soil in Japan.</title>
        <authorList>
            <person name="Ohya K."/>
        </authorList>
    </citation>
    <scope>NUCLEOTIDE SEQUENCE [LARGE SCALE GENOMIC DNA]</scope>
    <source>
        <strain evidence="9 10">GF76</strain>
    </source>
</reference>
<sequence>MTTLLRRADHAGASALRRGAIGIVVFAAGWELATRVGNWTGVSVPVLGQLPAPSAVIVDFLKLLVRPGYWSSWSLSFQRVLAGFAVALLVGGTLGLLMATRPWFKRVVFPVFESLRPIPPLAWVPIAIIFWPTQELSITFVTFLGALFPIVLNTVGGAEQIDRRHVLAARSMGASRPYVFRRVLLPALLPSLVTGAAVGMGITWEVVVAAELISGGGQQSGDGGLGFLVWNAYEGNNIPRVVVAMISLGIAGYLSSGLVRALGNRLMPWRRVAA</sequence>
<keyword evidence="6 7" id="KW-0472">Membrane</keyword>
<evidence type="ECO:0000256" key="2">
    <source>
        <dbReference type="ARBA" id="ARBA00022448"/>
    </source>
</evidence>
<evidence type="ECO:0000256" key="5">
    <source>
        <dbReference type="ARBA" id="ARBA00022989"/>
    </source>
</evidence>
<name>A0A329KSZ3_9MYCO</name>
<evidence type="ECO:0000259" key="8">
    <source>
        <dbReference type="PROSITE" id="PS50928"/>
    </source>
</evidence>
<evidence type="ECO:0000256" key="6">
    <source>
        <dbReference type="ARBA" id="ARBA00023136"/>
    </source>
</evidence>
<dbReference type="PROSITE" id="PS50928">
    <property type="entry name" value="ABC_TM1"/>
    <property type="match status" value="1"/>
</dbReference>
<accession>A0A329KSZ3</accession>
<organism evidence="9 10">
    <name type="scientific">Mycobacterium colombiense</name>
    <dbReference type="NCBI Taxonomy" id="339268"/>
    <lineage>
        <taxon>Bacteria</taxon>
        <taxon>Bacillati</taxon>
        <taxon>Actinomycetota</taxon>
        <taxon>Actinomycetes</taxon>
        <taxon>Mycobacteriales</taxon>
        <taxon>Mycobacteriaceae</taxon>
        <taxon>Mycobacterium</taxon>
        <taxon>Mycobacterium avium complex (MAC)</taxon>
    </lineage>
</organism>
<proteinExistence type="inferred from homology"/>
<dbReference type="RefSeq" id="WP_112707607.1">
    <property type="nucleotide sequence ID" value="NZ_QMEU01000010.1"/>
</dbReference>
<feature type="transmembrane region" description="Helical" evidence="7">
    <location>
        <begin position="80"/>
        <end position="99"/>
    </location>
</feature>
<dbReference type="Proteomes" id="UP000250347">
    <property type="component" value="Unassembled WGS sequence"/>
</dbReference>
<keyword evidence="4 7" id="KW-0812">Transmembrane</keyword>
<dbReference type="CDD" id="cd06261">
    <property type="entry name" value="TM_PBP2"/>
    <property type="match status" value="1"/>
</dbReference>
<dbReference type="GO" id="GO:0005886">
    <property type="term" value="C:plasma membrane"/>
    <property type="evidence" value="ECO:0007669"/>
    <property type="project" value="UniProtKB-SubCell"/>
</dbReference>
<feature type="domain" description="ABC transmembrane type-1" evidence="8">
    <location>
        <begin position="73"/>
        <end position="259"/>
    </location>
</feature>
<keyword evidence="2 7" id="KW-0813">Transport</keyword>
<dbReference type="PANTHER" id="PTHR30151:SF0">
    <property type="entry name" value="ABC TRANSPORTER PERMEASE PROTEIN MJ0413-RELATED"/>
    <property type="match status" value="1"/>
</dbReference>
<protein>
    <submittedName>
        <fullName evidence="9">ABC transporter permease</fullName>
    </submittedName>
</protein>
<dbReference type="Pfam" id="PF00528">
    <property type="entry name" value="BPD_transp_1"/>
    <property type="match status" value="1"/>
</dbReference>
<comment type="caution">
    <text evidence="9">The sequence shown here is derived from an EMBL/GenBank/DDBJ whole genome shotgun (WGS) entry which is preliminary data.</text>
</comment>
<evidence type="ECO:0000256" key="1">
    <source>
        <dbReference type="ARBA" id="ARBA00004651"/>
    </source>
</evidence>
<evidence type="ECO:0000313" key="10">
    <source>
        <dbReference type="Proteomes" id="UP000250347"/>
    </source>
</evidence>
<feature type="transmembrane region" description="Helical" evidence="7">
    <location>
        <begin position="241"/>
        <end position="262"/>
    </location>
</feature>
<dbReference type="AlphaFoldDB" id="A0A329KSZ3"/>
<dbReference type="EMBL" id="QMEU01000010">
    <property type="protein sequence ID" value="RAU98275.1"/>
    <property type="molecule type" value="Genomic_DNA"/>
</dbReference>
<gene>
    <name evidence="9" type="ORF">DQP58_06255</name>
</gene>
<dbReference type="SUPFAM" id="SSF161098">
    <property type="entry name" value="MetI-like"/>
    <property type="match status" value="1"/>
</dbReference>
<dbReference type="InterPro" id="IPR000515">
    <property type="entry name" value="MetI-like"/>
</dbReference>
<evidence type="ECO:0000256" key="3">
    <source>
        <dbReference type="ARBA" id="ARBA00022475"/>
    </source>
</evidence>
<evidence type="ECO:0000313" key="9">
    <source>
        <dbReference type="EMBL" id="RAU98275.1"/>
    </source>
</evidence>
<keyword evidence="3" id="KW-1003">Cell membrane</keyword>
<dbReference type="InterPro" id="IPR035906">
    <property type="entry name" value="MetI-like_sf"/>
</dbReference>
<evidence type="ECO:0000256" key="7">
    <source>
        <dbReference type="RuleBase" id="RU363032"/>
    </source>
</evidence>
<comment type="similarity">
    <text evidence="7">Belongs to the binding-protein-dependent transport system permease family.</text>
</comment>
<dbReference type="Gene3D" id="1.10.3720.10">
    <property type="entry name" value="MetI-like"/>
    <property type="match status" value="1"/>
</dbReference>
<dbReference type="GO" id="GO:0055085">
    <property type="term" value="P:transmembrane transport"/>
    <property type="evidence" value="ECO:0007669"/>
    <property type="project" value="InterPro"/>
</dbReference>
<comment type="subcellular location">
    <subcellularLocation>
        <location evidence="1 7">Cell membrane</location>
        <topology evidence="1 7">Multi-pass membrane protein</topology>
    </subcellularLocation>
</comment>
<keyword evidence="5 7" id="KW-1133">Transmembrane helix</keyword>
<dbReference type="PANTHER" id="PTHR30151">
    <property type="entry name" value="ALKANE SULFONATE ABC TRANSPORTER-RELATED, MEMBRANE SUBUNIT"/>
    <property type="match status" value="1"/>
</dbReference>
<feature type="transmembrane region" description="Helical" evidence="7">
    <location>
        <begin position="179"/>
        <end position="202"/>
    </location>
</feature>